<dbReference type="EMBL" id="JBHUEJ010000006">
    <property type="protein sequence ID" value="MFD1709433.1"/>
    <property type="molecule type" value="Genomic_DNA"/>
</dbReference>
<keyword evidence="2" id="KW-1185">Reference proteome</keyword>
<accession>A0ABW4KQD7</accession>
<keyword evidence="1" id="KW-0378">Hydrolase</keyword>
<dbReference type="PANTHER" id="PTHR34853">
    <property type="match status" value="1"/>
</dbReference>
<evidence type="ECO:0000313" key="1">
    <source>
        <dbReference type="EMBL" id="MFD1709433.1"/>
    </source>
</evidence>
<dbReference type="Proteomes" id="UP001597304">
    <property type="component" value="Unassembled WGS sequence"/>
</dbReference>
<proteinExistence type="predicted"/>
<dbReference type="Pfam" id="PF03583">
    <property type="entry name" value="LIP"/>
    <property type="match status" value="1"/>
</dbReference>
<name>A0ABW4KQD7_9BURK</name>
<dbReference type="PANTHER" id="PTHR34853:SF1">
    <property type="entry name" value="LIPASE 5"/>
    <property type="match status" value="1"/>
</dbReference>
<evidence type="ECO:0000313" key="2">
    <source>
        <dbReference type="Proteomes" id="UP001597304"/>
    </source>
</evidence>
<gene>
    <name evidence="1" type="ORF">ACFSF0_02325</name>
</gene>
<dbReference type="RefSeq" id="WP_147912733.1">
    <property type="nucleotide sequence ID" value="NZ_JBHUEJ010000006.1"/>
</dbReference>
<sequence length="405" mass="42856">MSTYLPLPQPSWKSARHLSVVLATSFALVLTACGGGDDDEGSGGGQPGSGAPGALVSAERVNEIPAADITAALSDPESKVQGGVTPLYAVTSYRLTYRTTDKDGVPTTASGLVSVPVKAAGARSPVVSYQHATTFHENQAPSNKVEAVEPPLVLASLGYIVVSPDYVGFGAAKGQIHPYLTSAPTANAVVDMLTASDSWRGQAGVADNGQLYLAGYSEGGYATMAAHRAIHLANGGLKQRLQSAVPGAGPYDVLETLDEQLDRVGDLFPPLGAILDPGNLSKLPDSVRREVRDLLLKQMVPEDGDVAYESLFLDRYMADERELVARDHSVHLGWAPSVPVYLFHGRLDLTVPYSVSESAQRALRDAGATDVSLTDCTTPKLGHLDCVPEYFRFAVERLGRTAKDL</sequence>
<reference evidence="2" key="1">
    <citation type="journal article" date="2019" name="Int. J. Syst. Evol. Microbiol.">
        <title>The Global Catalogue of Microorganisms (GCM) 10K type strain sequencing project: providing services to taxonomists for standard genome sequencing and annotation.</title>
        <authorList>
            <consortium name="The Broad Institute Genomics Platform"/>
            <consortium name="The Broad Institute Genome Sequencing Center for Infectious Disease"/>
            <person name="Wu L."/>
            <person name="Ma J."/>
        </authorList>
    </citation>
    <scope>NUCLEOTIDE SEQUENCE [LARGE SCALE GENOMIC DNA]</scope>
    <source>
        <strain evidence="2">LMG 29247</strain>
    </source>
</reference>
<dbReference type="GO" id="GO:0016787">
    <property type="term" value="F:hydrolase activity"/>
    <property type="evidence" value="ECO:0007669"/>
    <property type="project" value="UniProtKB-KW"/>
</dbReference>
<dbReference type="InterPro" id="IPR005152">
    <property type="entry name" value="Lipase_secreted"/>
</dbReference>
<dbReference type="PIRSF" id="PIRSF029171">
    <property type="entry name" value="Esterase_LipA"/>
    <property type="match status" value="1"/>
</dbReference>
<comment type="caution">
    <text evidence="1">The sequence shown here is derived from an EMBL/GenBank/DDBJ whole genome shotgun (WGS) entry which is preliminary data.</text>
</comment>
<dbReference type="Gene3D" id="3.40.50.1820">
    <property type="entry name" value="alpha/beta hydrolase"/>
    <property type="match status" value="1"/>
</dbReference>
<dbReference type="InterPro" id="IPR029058">
    <property type="entry name" value="AB_hydrolase_fold"/>
</dbReference>
<dbReference type="SUPFAM" id="SSF53474">
    <property type="entry name" value="alpha/beta-Hydrolases"/>
    <property type="match status" value="1"/>
</dbReference>
<protein>
    <submittedName>
        <fullName evidence="1">Alpha/beta hydrolase family protein</fullName>
        <ecNumber evidence="1">3.4.-.-</ecNumber>
    </submittedName>
</protein>
<organism evidence="1 2">
    <name type="scientific">Ottowia flava</name>
    <dbReference type="NCBI Taxonomy" id="2675430"/>
    <lineage>
        <taxon>Bacteria</taxon>
        <taxon>Pseudomonadati</taxon>
        <taxon>Pseudomonadota</taxon>
        <taxon>Betaproteobacteria</taxon>
        <taxon>Burkholderiales</taxon>
        <taxon>Comamonadaceae</taxon>
        <taxon>Ottowia</taxon>
    </lineage>
</organism>
<dbReference type="EC" id="3.4.-.-" evidence="1"/>